<feature type="transmembrane region" description="Helical" evidence="5">
    <location>
        <begin position="176"/>
        <end position="197"/>
    </location>
</feature>
<keyword evidence="9" id="KW-1185">Reference proteome</keyword>
<dbReference type="PANTHER" id="PTHR11860:SF87">
    <property type="entry name" value="CMRF35-LIKE MOLECULE 8"/>
    <property type="match status" value="1"/>
</dbReference>
<reference evidence="8" key="2">
    <citation type="submission" date="2025-08" db="UniProtKB">
        <authorList>
            <consortium name="Ensembl"/>
        </authorList>
    </citation>
    <scope>IDENTIFICATION</scope>
</reference>
<comment type="subcellular location">
    <subcellularLocation>
        <location evidence="1">Membrane</location>
    </subcellularLocation>
</comment>
<dbReference type="GO" id="GO:0005886">
    <property type="term" value="C:plasma membrane"/>
    <property type="evidence" value="ECO:0007669"/>
    <property type="project" value="TreeGrafter"/>
</dbReference>
<keyword evidence="5" id="KW-1133">Transmembrane helix</keyword>
<keyword evidence="6" id="KW-0732">Signal</keyword>
<keyword evidence="3 5" id="KW-0472">Membrane</keyword>
<evidence type="ECO:0000256" key="6">
    <source>
        <dbReference type="SAM" id="SignalP"/>
    </source>
</evidence>
<dbReference type="Proteomes" id="UP000005225">
    <property type="component" value="Unassembled WGS sequence"/>
</dbReference>
<feature type="region of interest" description="Disordered" evidence="4">
    <location>
        <begin position="146"/>
        <end position="166"/>
    </location>
</feature>
<evidence type="ECO:0000256" key="3">
    <source>
        <dbReference type="ARBA" id="ARBA00023136"/>
    </source>
</evidence>
<evidence type="ECO:0000256" key="2">
    <source>
        <dbReference type="ARBA" id="ARBA00022692"/>
    </source>
</evidence>
<dbReference type="GeneTree" id="ENSGT00940000159622"/>
<evidence type="ECO:0000256" key="4">
    <source>
        <dbReference type="SAM" id="MobiDB-lite"/>
    </source>
</evidence>
<dbReference type="InterPro" id="IPR036179">
    <property type="entry name" value="Ig-like_dom_sf"/>
</dbReference>
<evidence type="ECO:0000313" key="8">
    <source>
        <dbReference type="Ensembl" id="ENSOGAP00000016919.1"/>
    </source>
</evidence>
<dbReference type="SMART" id="SM00409">
    <property type="entry name" value="IG"/>
    <property type="match status" value="1"/>
</dbReference>
<keyword evidence="2 5" id="KW-0812">Transmembrane</keyword>
<dbReference type="InterPro" id="IPR050671">
    <property type="entry name" value="CD300_family_receptors"/>
</dbReference>
<dbReference type="HOGENOM" id="CLU_051023_3_0_1"/>
<feature type="chain" id="PRO_5003545357" description="Immunoglobulin domain-containing protein" evidence="6">
    <location>
        <begin position="25"/>
        <end position="216"/>
    </location>
</feature>
<dbReference type="Gene3D" id="2.60.40.10">
    <property type="entry name" value="Immunoglobulins"/>
    <property type="match status" value="1"/>
</dbReference>
<sequence>MTVRDWATWLPPALLLLHILGCFSLRSPNTVMGIVGGSLSVQCEYEEDYRAAKSVQCSYIFNIVMTEGSEKEVRYGRLSIKNYSAHLTIEVTLDNLTREDSSTYWCVFGRGHGLKYITEVTVLVSPAMIKASSPLNSTGIAGLPMTLTVHTPPRSTAQDSPGPSPQPRCLLDSAPFLILVLLKLLLLFSALGGILWASRPQRSQGAGQHRPDDEDG</sequence>
<dbReference type="Ensembl" id="ENSOGAT00000031012.1">
    <property type="protein sequence ID" value="ENSOGAP00000016919.1"/>
    <property type="gene ID" value="ENSOGAG00000025944.1"/>
</dbReference>
<organism evidence="8 9">
    <name type="scientific">Otolemur garnettii</name>
    <name type="common">Small-eared galago</name>
    <name type="synonym">Garnett's greater bushbaby</name>
    <dbReference type="NCBI Taxonomy" id="30611"/>
    <lineage>
        <taxon>Eukaryota</taxon>
        <taxon>Metazoa</taxon>
        <taxon>Chordata</taxon>
        <taxon>Craniata</taxon>
        <taxon>Vertebrata</taxon>
        <taxon>Euteleostomi</taxon>
        <taxon>Mammalia</taxon>
        <taxon>Eutheria</taxon>
        <taxon>Euarchontoglires</taxon>
        <taxon>Primates</taxon>
        <taxon>Strepsirrhini</taxon>
        <taxon>Lorisiformes</taxon>
        <taxon>Galagidae</taxon>
        <taxon>Otolemur</taxon>
    </lineage>
</organism>
<dbReference type="GO" id="GO:0004888">
    <property type="term" value="F:transmembrane signaling receptor activity"/>
    <property type="evidence" value="ECO:0007669"/>
    <property type="project" value="TreeGrafter"/>
</dbReference>
<dbReference type="InterPro" id="IPR013783">
    <property type="entry name" value="Ig-like_fold"/>
</dbReference>
<dbReference type="SUPFAM" id="SSF48726">
    <property type="entry name" value="Immunoglobulin"/>
    <property type="match status" value="1"/>
</dbReference>
<dbReference type="eggNOG" id="ENOG502S8BD">
    <property type="taxonomic scope" value="Eukaryota"/>
</dbReference>
<evidence type="ECO:0000259" key="7">
    <source>
        <dbReference type="SMART" id="SM00409"/>
    </source>
</evidence>
<reference evidence="9" key="1">
    <citation type="submission" date="2011-03" db="EMBL/GenBank/DDBJ databases">
        <title>Version 3 of the genome sequence of Otolemur garnettii (Bushbaby).</title>
        <authorList>
            <consortium name="The Broad Institute Genome Sequencing Platform"/>
            <person name="Di Palma F."/>
            <person name="Johnson J."/>
            <person name="Lander E.S."/>
            <person name="Lindblad-Toh K."/>
            <person name="Jaffe D.B."/>
            <person name="Gnerre S."/>
            <person name="MacCallum I."/>
            <person name="Przybylski D."/>
            <person name="Ribeiro F.J."/>
            <person name="Burton J.N."/>
            <person name="Walker B.J."/>
            <person name="Sharpe T."/>
            <person name="Hall G."/>
        </authorList>
    </citation>
    <scope>NUCLEOTIDE SEQUENCE [LARGE SCALE GENOMIC DNA]</scope>
</reference>
<dbReference type="PANTHER" id="PTHR11860">
    <property type="entry name" value="POLYMERIC-IMMUNOGLOBULIN RECEPTOR"/>
    <property type="match status" value="1"/>
</dbReference>
<evidence type="ECO:0000256" key="1">
    <source>
        <dbReference type="ARBA" id="ARBA00004370"/>
    </source>
</evidence>
<protein>
    <recommendedName>
        <fullName evidence="7">Immunoglobulin domain-containing protein</fullName>
    </recommendedName>
</protein>
<dbReference type="InterPro" id="IPR003599">
    <property type="entry name" value="Ig_sub"/>
</dbReference>
<dbReference type="AlphaFoldDB" id="H0XLC9"/>
<feature type="domain" description="Immunoglobulin" evidence="7">
    <location>
        <begin position="28"/>
        <end position="125"/>
    </location>
</feature>
<accession>H0XLC9</accession>
<name>H0XLC9_OTOGA</name>
<dbReference type="FunCoup" id="H0XLC9">
    <property type="interactions" value="403"/>
</dbReference>
<feature type="signal peptide" evidence="6">
    <location>
        <begin position="1"/>
        <end position="24"/>
    </location>
</feature>
<evidence type="ECO:0000256" key="5">
    <source>
        <dbReference type="SAM" id="Phobius"/>
    </source>
</evidence>
<dbReference type="STRING" id="30611.ENSOGAP00000016919"/>
<dbReference type="EMBL" id="AAQR03041652">
    <property type="status" value="NOT_ANNOTATED_CDS"/>
    <property type="molecule type" value="Genomic_DNA"/>
</dbReference>
<dbReference type="InParanoid" id="H0XLC9"/>
<evidence type="ECO:0000313" key="9">
    <source>
        <dbReference type="Proteomes" id="UP000005225"/>
    </source>
</evidence>
<reference evidence="8" key="3">
    <citation type="submission" date="2025-09" db="UniProtKB">
        <authorList>
            <consortium name="Ensembl"/>
        </authorList>
    </citation>
    <scope>IDENTIFICATION</scope>
</reference>
<dbReference type="OMA" id="LQCDKIV"/>
<proteinExistence type="predicted"/>